<keyword evidence="21" id="KW-1185">Reference proteome</keyword>
<evidence type="ECO:0000313" key="21">
    <source>
        <dbReference type="Proteomes" id="UP001354971"/>
    </source>
</evidence>
<evidence type="ECO:0000256" key="6">
    <source>
        <dbReference type="ARBA" id="ARBA00019562"/>
    </source>
</evidence>
<keyword evidence="11" id="KW-0521">NADP</keyword>
<dbReference type="PROSITE" id="PS00470">
    <property type="entry name" value="IDH_IMDH"/>
    <property type="match status" value="1"/>
</dbReference>
<dbReference type="Pfam" id="PF00180">
    <property type="entry name" value="Iso_dh"/>
    <property type="match status" value="1"/>
</dbReference>
<keyword evidence="12 20" id="KW-0560">Oxidoreductase</keyword>
<feature type="domain" description="Isopropylmalate dehydrogenase-like" evidence="19">
    <location>
        <begin position="21"/>
        <end position="349"/>
    </location>
</feature>
<dbReference type="SUPFAM" id="SSF53659">
    <property type="entry name" value="Isocitrate/Isopropylmalate dehydrogenase-like"/>
    <property type="match status" value="1"/>
</dbReference>
<reference evidence="20 21" key="1">
    <citation type="submission" date="2024-01" db="EMBL/GenBank/DDBJ databases">
        <title>Hyphobacterium bacterium isolated from marine sediment.</title>
        <authorList>
            <person name="Zhao S."/>
        </authorList>
    </citation>
    <scope>NUCLEOTIDE SEQUENCE [LARGE SCALE GENOMIC DNA]</scope>
    <source>
        <strain evidence="21">HN65</strain>
    </source>
</reference>
<keyword evidence="9" id="KW-0479">Metal-binding</keyword>
<sequence>MNAPTKTQDFPQFAEKAETPRVTVAFGDGIGPEIMQAALDVLIAGGAQMEIEPIDIGEKVYKSGISAGITPAAWDSLRRTRVFYKAPITTPQGGGYKSLNVTVRKSLGLFANVRPCTAYAPYIATRHPDMDVVIVRENEEDLYAGIEHRQTDEVYQCLKLITRPGCEKIVRYAFEYARAYGRQKVTCMVKDNIMKLTDGLFRKVFDEIASEYPEIEADHYIIDIGTARLADQPERFDVIVTPNLYGDIISDVAAEIAGSVGMGASANIGESCAMFEAIHGSAPDIAGQNIANPSGLILAGVMMLVHLGQGEAAARIHNAWLKTVEDGVGTGDMKPETETLGTKEFARAVIARLGQKPSKLPEASYEADQKPIIIETPERAAPASKALVGVDIFVHDCESADDLADRLNAAAEGPFKLVLITNRGVKVWPQGLPETFCTDHWRCRFEADGEVSTTHVASLMAQLAGAAIDVVKTENLYTFDGERGYSLGQGQ</sequence>
<dbReference type="SMART" id="SM01329">
    <property type="entry name" value="Iso_dh"/>
    <property type="match status" value="1"/>
</dbReference>
<dbReference type="EMBL" id="JAZDRP010000001">
    <property type="protein sequence ID" value="MEE2524742.1"/>
    <property type="molecule type" value="Genomic_DNA"/>
</dbReference>
<evidence type="ECO:0000256" key="4">
    <source>
        <dbReference type="ARBA" id="ARBA00011738"/>
    </source>
</evidence>
<dbReference type="NCBIfam" id="TIGR02924">
    <property type="entry name" value="ICDH_alpha"/>
    <property type="match status" value="1"/>
</dbReference>
<evidence type="ECO:0000256" key="17">
    <source>
        <dbReference type="ARBA" id="ARBA00031098"/>
    </source>
</evidence>
<dbReference type="GO" id="GO:0004450">
    <property type="term" value="F:isocitrate dehydrogenase (NADP+) activity"/>
    <property type="evidence" value="ECO:0007669"/>
    <property type="project" value="UniProtKB-EC"/>
</dbReference>
<evidence type="ECO:0000256" key="7">
    <source>
        <dbReference type="ARBA" id="ARBA00022435"/>
    </source>
</evidence>
<dbReference type="InterPro" id="IPR040978">
    <property type="entry name" value="Isocitrate_DH_TT1725_C"/>
</dbReference>
<evidence type="ECO:0000256" key="10">
    <source>
        <dbReference type="ARBA" id="ARBA00022842"/>
    </source>
</evidence>
<evidence type="ECO:0000259" key="19">
    <source>
        <dbReference type="SMART" id="SM01329"/>
    </source>
</evidence>
<evidence type="ECO:0000256" key="3">
    <source>
        <dbReference type="ARBA" id="ARBA00007769"/>
    </source>
</evidence>
<dbReference type="PANTHER" id="PTHR11835">
    <property type="entry name" value="DECARBOXYLATING DEHYDROGENASES-ISOCITRATE, ISOPROPYLMALATE, TARTRATE"/>
    <property type="match status" value="1"/>
</dbReference>
<comment type="subunit">
    <text evidence="4">Homodimer.</text>
</comment>
<protein>
    <recommendedName>
        <fullName evidence="6">Isocitrate dehydrogenase [NADP]</fullName>
        <ecNumber evidence="5">1.1.1.42</ecNumber>
    </recommendedName>
    <alternativeName>
        <fullName evidence="15">IDP</fullName>
    </alternativeName>
    <alternativeName>
        <fullName evidence="16">NADP(+)-specific ICDH</fullName>
    </alternativeName>
    <alternativeName>
        <fullName evidence="17">Oxalosuccinate decarboxylase</fullName>
    </alternativeName>
</protein>
<name>A0ABU7LLI2_9PROT</name>
<dbReference type="Gene3D" id="3.40.718.10">
    <property type="entry name" value="Isopropylmalate Dehydrogenase"/>
    <property type="match status" value="1"/>
</dbReference>
<evidence type="ECO:0000256" key="8">
    <source>
        <dbReference type="ARBA" id="ARBA00022532"/>
    </source>
</evidence>
<dbReference type="Pfam" id="PF18324">
    <property type="entry name" value="Isocitrate_DH_C_bact"/>
    <property type="match status" value="1"/>
</dbReference>
<dbReference type="PANTHER" id="PTHR11835:SF43">
    <property type="entry name" value="ISOPROPYLMALATE DEHYDROGENASE-LIKE DOMAIN-CONTAINING PROTEIN"/>
    <property type="match status" value="1"/>
</dbReference>
<proteinExistence type="inferred from homology"/>
<dbReference type="NCBIfam" id="NF006673">
    <property type="entry name" value="PRK09222.1"/>
    <property type="match status" value="1"/>
</dbReference>
<accession>A0ABU7LLI2</accession>
<comment type="function">
    <text evidence="18">Catalyzes the oxidative decarboxylation of isocitrate to 2-oxoglutarate and carbon dioxide with the concomitant reduction of NADP(+).</text>
</comment>
<dbReference type="InterPro" id="IPR046997">
    <property type="entry name" value="Isocitrate_DH_TT1725_C_sf"/>
</dbReference>
<dbReference type="RefSeq" id="WP_330197410.1">
    <property type="nucleotide sequence ID" value="NZ_JAZDRP010000001.1"/>
</dbReference>
<evidence type="ECO:0000256" key="13">
    <source>
        <dbReference type="ARBA" id="ARBA00023211"/>
    </source>
</evidence>
<dbReference type="EC" id="1.1.1.42" evidence="5"/>
<evidence type="ECO:0000256" key="11">
    <source>
        <dbReference type="ARBA" id="ARBA00022857"/>
    </source>
</evidence>
<organism evidence="20 21">
    <name type="scientific">Hyphobacterium lacteum</name>
    <dbReference type="NCBI Taxonomy" id="3116575"/>
    <lineage>
        <taxon>Bacteria</taxon>
        <taxon>Pseudomonadati</taxon>
        <taxon>Pseudomonadota</taxon>
        <taxon>Alphaproteobacteria</taxon>
        <taxon>Maricaulales</taxon>
        <taxon>Maricaulaceae</taxon>
        <taxon>Hyphobacterium</taxon>
    </lineage>
</organism>
<evidence type="ECO:0000256" key="14">
    <source>
        <dbReference type="ARBA" id="ARBA00023554"/>
    </source>
</evidence>
<dbReference type="InterPro" id="IPR024084">
    <property type="entry name" value="IsoPropMal-DH-like_dom"/>
</dbReference>
<evidence type="ECO:0000256" key="5">
    <source>
        <dbReference type="ARBA" id="ARBA00013013"/>
    </source>
</evidence>
<evidence type="ECO:0000256" key="2">
    <source>
        <dbReference type="ARBA" id="ARBA00001946"/>
    </source>
</evidence>
<evidence type="ECO:0000256" key="15">
    <source>
        <dbReference type="ARBA" id="ARBA00029765"/>
    </source>
</evidence>
<gene>
    <name evidence="20" type="ORF">V0U79_00055</name>
</gene>
<evidence type="ECO:0000256" key="12">
    <source>
        <dbReference type="ARBA" id="ARBA00023002"/>
    </source>
</evidence>
<comment type="cofactor">
    <cofactor evidence="1">
        <name>Mn(2+)</name>
        <dbReference type="ChEBI" id="CHEBI:29035"/>
    </cofactor>
</comment>
<keyword evidence="7" id="KW-0329">Glyoxylate bypass</keyword>
<comment type="cofactor">
    <cofactor evidence="2">
        <name>Mg(2+)</name>
        <dbReference type="ChEBI" id="CHEBI:18420"/>
    </cofactor>
</comment>
<evidence type="ECO:0000313" key="20">
    <source>
        <dbReference type="EMBL" id="MEE2524742.1"/>
    </source>
</evidence>
<keyword evidence="10" id="KW-0460">Magnesium</keyword>
<comment type="similarity">
    <text evidence="3">Belongs to the isocitrate and isopropylmalate dehydrogenases family.</text>
</comment>
<comment type="caution">
    <text evidence="20">The sequence shown here is derived from an EMBL/GenBank/DDBJ whole genome shotgun (WGS) entry which is preliminary data.</text>
</comment>
<keyword evidence="8" id="KW-0816">Tricarboxylic acid cycle</keyword>
<dbReference type="InterPro" id="IPR014273">
    <property type="entry name" value="Isocitrate_DH_bac-typ"/>
</dbReference>
<evidence type="ECO:0000256" key="18">
    <source>
        <dbReference type="ARBA" id="ARBA00046127"/>
    </source>
</evidence>
<evidence type="ECO:0000256" key="1">
    <source>
        <dbReference type="ARBA" id="ARBA00001936"/>
    </source>
</evidence>
<keyword evidence="13" id="KW-0464">Manganese</keyword>
<evidence type="ECO:0000256" key="16">
    <source>
        <dbReference type="ARBA" id="ARBA00029990"/>
    </source>
</evidence>
<dbReference type="Proteomes" id="UP001354971">
    <property type="component" value="Unassembled WGS sequence"/>
</dbReference>
<evidence type="ECO:0000256" key="9">
    <source>
        <dbReference type="ARBA" id="ARBA00022723"/>
    </source>
</evidence>
<comment type="catalytic activity">
    <reaction evidence="14">
        <text>D-threo-isocitrate + NADP(+) = 2-oxoglutarate + CO2 + NADPH</text>
        <dbReference type="Rhea" id="RHEA:19629"/>
        <dbReference type="ChEBI" id="CHEBI:15562"/>
        <dbReference type="ChEBI" id="CHEBI:16526"/>
        <dbReference type="ChEBI" id="CHEBI:16810"/>
        <dbReference type="ChEBI" id="CHEBI:57783"/>
        <dbReference type="ChEBI" id="CHEBI:58349"/>
        <dbReference type="EC" id="1.1.1.42"/>
    </reaction>
</comment>
<dbReference type="InterPro" id="IPR019818">
    <property type="entry name" value="IsoCit/isopropylmalate_DH_CS"/>
</dbReference>
<dbReference type="Gene3D" id="3.30.70.1570">
    <property type="match status" value="1"/>
</dbReference>